<evidence type="ECO:0000313" key="3">
    <source>
        <dbReference type="EMBL" id="CAF1371379.1"/>
    </source>
</evidence>
<accession>A0A815R042</accession>
<dbReference type="AlphaFoldDB" id="A0A815R042"/>
<dbReference type="PANTHER" id="PTHR46599:SF3">
    <property type="entry name" value="PIGGYBAC TRANSPOSABLE ELEMENT-DERIVED PROTEIN 4"/>
    <property type="match status" value="1"/>
</dbReference>
<dbReference type="EMBL" id="CAJNOJ010000501">
    <property type="protein sequence ID" value="CAF1469582.1"/>
    <property type="molecule type" value="Genomic_DNA"/>
</dbReference>
<feature type="compositionally biased region" description="Polar residues" evidence="1">
    <location>
        <begin position="55"/>
        <end position="70"/>
    </location>
</feature>
<dbReference type="InterPro" id="IPR029526">
    <property type="entry name" value="PGBD"/>
</dbReference>
<dbReference type="Pfam" id="PF13843">
    <property type="entry name" value="DDE_Tnp_1_7"/>
    <property type="match status" value="1"/>
</dbReference>
<protein>
    <recommendedName>
        <fullName evidence="2">PiggyBac transposable element-derived protein domain-containing protein</fullName>
    </recommendedName>
</protein>
<name>A0A815R042_ADIRI</name>
<feature type="compositionally biased region" description="Polar residues" evidence="1">
    <location>
        <begin position="1"/>
        <end position="11"/>
    </location>
</feature>
<keyword evidence="5" id="KW-1185">Reference proteome</keyword>
<evidence type="ECO:0000313" key="6">
    <source>
        <dbReference type="Proteomes" id="UP000663852"/>
    </source>
</evidence>
<reference evidence="4" key="1">
    <citation type="submission" date="2021-02" db="EMBL/GenBank/DDBJ databases">
        <authorList>
            <person name="Nowell W R."/>
        </authorList>
    </citation>
    <scope>NUCLEOTIDE SEQUENCE</scope>
</reference>
<dbReference type="OrthoDB" id="10057274at2759"/>
<dbReference type="EMBL" id="CAJNOR010003046">
    <property type="protein sequence ID" value="CAF1371379.1"/>
    <property type="molecule type" value="Genomic_DNA"/>
</dbReference>
<feature type="region of interest" description="Disordered" evidence="1">
    <location>
        <begin position="1"/>
        <end position="80"/>
    </location>
</feature>
<gene>
    <name evidence="4" type="ORF">EDS130_LOCUS40701</name>
    <name evidence="3" type="ORF">XAT740_LOCUS32560</name>
</gene>
<dbReference type="Proteomes" id="UP000663852">
    <property type="component" value="Unassembled WGS sequence"/>
</dbReference>
<dbReference type="PANTHER" id="PTHR46599">
    <property type="entry name" value="PIGGYBAC TRANSPOSABLE ELEMENT-DERIVED PROTEIN 4"/>
    <property type="match status" value="1"/>
</dbReference>
<feature type="domain" description="PiggyBac transposable element-derived protein" evidence="2">
    <location>
        <begin position="119"/>
        <end position="450"/>
    </location>
</feature>
<evidence type="ECO:0000313" key="4">
    <source>
        <dbReference type="EMBL" id="CAF1469582.1"/>
    </source>
</evidence>
<evidence type="ECO:0000259" key="2">
    <source>
        <dbReference type="Pfam" id="PF13843"/>
    </source>
</evidence>
<sequence>MNRFKNLSTTNKFDKDPSQDNFQSAEDDNGDEIDSEISEDETDSSEGDNERENGSEISENNFKYEASSTENESEDEEVDSITTLLAAAPSDCSWTQHFRPLFVHEFQPSKKCINVLPSSPAQTFRGLFSDQIFNLILEQTNIYGRKKYEKAESTISWTDVTQAELEQFLGINIIMGYSKNPSVDSYWSTDASLRNEKISTTMACKNFKRILESLHLVDNSKSKANIDLQSDKLIKVKHFLELLLHNFQIHFDLKKNLTIDEMMIKFKGRCSFKQYIKSKSIKRGYKVWVLADALTGYVYNFQIYTGKSAERQKPLGEHVVWSLTRELSMRFHHIYFDNFFASPLLVEQLLEDGIYCTGTIRTNRKGIPAELIRNIKMIRGEVKFLSKNSISIVKWMDRKPVYIMSNFADPTKVKAITRSLKDGQKIEVNCPMMILDHNFGKVGVDRADQRIGIDLILGKTQLGGFYLVFGNIPFHFIPN</sequence>
<proteinExistence type="predicted"/>
<evidence type="ECO:0000256" key="1">
    <source>
        <dbReference type="SAM" id="MobiDB-lite"/>
    </source>
</evidence>
<feature type="compositionally biased region" description="Acidic residues" evidence="1">
    <location>
        <begin position="25"/>
        <end position="47"/>
    </location>
</feature>
<comment type="caution">
    <text evidence="4">The sequence shown here is derived from an EMBL/GenBank/DDBJ whole genome shotgun (WGS) entry which is preliminary data.</text>
</comment>
<evidence type="ECO:0000313" key="5">
    <source>
        <dbReference type="Proteomes" id="UP000663828"/>
    </source>
</evidence>
<dbReference type="Proteomes" id="UP000663828">
    <property type="component" value="Unassembled WGS sequence"/>
</dbReference>
<organism evidence="4 6">
    <name type="scientific">Adineta ricciae</name>
    <name type="common">Rotifer</name>
    <dbReference type="NCBI Taxonomy" id="249248"/>
    <lineage>
        <taxon>Eukaryota</taxon>
        <taxon>Metazoa</taxon>
        <taxon>Spiralia</taxon>
        <taxon>Gnathifera</taxon>
        <taxon>Rotifera</taxon>
        <taxon>Eurotatoria</taxon>
        <taxon>Bdelloidea</taxon>
        <taxon>Adinetida</taxon>
        <taxon>Adinetidae</taxon>
        <taxon>Adineta</taxon>
    </lineage>
</organism>